<keyword evidence="6" id="KW-0964">Secreted</keyword>
<dbReference type="GO" id="GO:0008270">
    <property type="term" value="F:zinc ion binding"/>
    <property type="evidence" value="ECO:0007669"/>
    <property type="project" value="TreeGrafter"/>
</dbReference>
<dbReference type="AlphaFoldDB" id="A0AAD7SNK5"/>
<comment type="similarity">
    <text evidence="3">Belongs to the glutaminyl-peptide cyclotransferase family.</text>
</comment>
<evidence type="ECO:0000256" key="9">
    <source>
        <dbReference type="ARBA" id="ARBA00022833"/>
    </source>
</evidence>
<keyword evidence="11" id="KW-0012">Acyltransferase</keyword>
<feature type="domain" description="Peptidase M28" evidence="15">
    <location>
        <begin position="155"/>
        <end position="385"/>
    </location>
</feature>
<protein>
    <recommendedName>
        <fullName evidence="5">Glutaminyl-peptide cyclotransferase</fullName>
        <ecNumber evidence="4">2.3.2.5</ecNumber>
    </recommendedName>
    <alternativeName>
        <fullName evidence="12">Glutaminyl cyclase</fullName>
    </alternativeName>
    <alternativeName>
        <fullName evidence="13">Glutaminyl-tRNA cyclotransferase</fullName>
    </alternativeName>
</protein>
<comment type="caution">
    <text evidence="16">The sequence shown here is derived from an EMBL/GenBank/DDBJ whole genome shotgun (WGS) entry which is preliminary data.</text>
</comment>
<evidence type="ECO:0000256" key="13">
    <source>
        <dbReference type="ARBA" id="ARBA00042699"/>
    </source>
</evidence>
<evidence type="ECO:0000256" key="5">
    <source>
        <dbReference type="ARBA" id="ARBA00016861"/>
    </source>
</evidence>
<dbReference type="EMBL" id="JAINUG010000046">
    <property type="protein sequence ID" value="KAJ8405859.1"/>
    <property type="molecule type" value="Genomic_DNA"/>
</dbReference>
<dbReference type="InterPro" id="IPR007484">
    <property type="entry name" value="Peptidase_M28"/>
</dbReference>
<keyword evidence="14" id="KW-1133">Transmembrane helix</keyword>
<keyword evidence="8" id="KW-0479">Metal-binding</keyword>
<dbReference type="SUPFAM" id="SSF53187">
    <property type="entry name" value="Zn-dependent exopeptidases"/>
    <property type="match status" value="1"/>
</dbReference>
<organism evidence="16 17">
    <name type="scientific">Aldrovandia affinis</name>
    <dbReference type="NCBI Taxonomy" id="143900"/>
    <lineage>
        <taxon>Eukaryota</taxon>
        <taxon>Metazoa</taxon>
        <taxon>Chordata</taxon>
        <taxon>Craniata</taxon>
        <taxon>Vertebrata</taxon>
        <taxon>Euteleostomi</taxon>
        <taxon>Actinopterygii</taxon>
        <taxon>Neopterygii</taxon>
        <taxon>Teleostei</taxon>
        <taxon>Notacanthiformes</taxon>
        <taxon>Halosauridae</taxon>
        <taxon>Aldrovandia</taxon>
    </lineage>
</organism>
<dbReference type="FunFam" id="3.40.630.10:FF:000029">
    <property type="entry name" value="Glutaminyl-peptide cyclotransferase"/>
    <property type="match status" value="1"/>
</dbReference>
<dbReference type="GO" id="GO:0005576">
    <property type="term" value="C:extracellular region"/>
    <property type="evidence" value="ECO:0007669"/>
    <property type="project" value="UniProtKB-SubCell"/>
</dbReference>
<evidence type="ECO:0000256" key="14">
    <source>
        <dbReference type="SAM" id="Phobius"/>
    </source>
</evidence>
<evidence type="ECO:0000313" key="16">
    <source>
        <dbReference type="EMBL" id="KAJ8405859.1"/>
    </source>
</evidence>
<evidence type="ECO:0000259" key="15">
    <source>
        <dbReference type="Pfam" id="PF04389"/>
    </source>
</evidence>
<keyword evidence="14" id="KW-0812">Transmembrane</keyword>
<evidence type="ECO:0000313" key="17">
    <source>
        <dbReference type="Proteomes" id="UP001221898"/>
    </source>
</evidence>
<keyword evidence="17" id="KW-1185">Reference proteome</keyword>
<evidence type="ECO:0000256" key="6">
    <source>
        <dbReference type="ARBA" id="ARBA00022525"/>
    </source>
</evidence>
<evidence type="ECO:0000256" key="1">
    <source>
        <dbReference type="ARBA" id="ARBA00000001"/>
    </source>
</evidence>
<gene>
    <name evidence="16" type="ORF">AAFF_G00312960</name>
</gene>
<dbReference type="EC" id="2.3.2.5" evidence="4"/>
<dbReference type="Pfam" id="PF04389">
    <property type="entry name" value="Peptidase_M28"/>
    <property type="match status" value="1"/>
</dbReference>
<dbReference type="Proteomes" id="UP001221898">
    <property type="component" value="Unassembled WGS sequence"/>
</dbReference>
<feature type="transmembrane region" description="Helical" evidence="14">
    <location>
        <begin position="34"/>
        <end position="54"/>
    </location>
</feature>
<dbReference type="GO" id="GO:0016603">
    <property type="term" value="F:glutaminyl-peptide cyclotransferase activity"/>
    <property type="evidence" value="ECO:0007669"/>
    <property type="project" value="UniProtKB-EC"/>
</dbReference>
<keyword evidence="10" id="KW-1015">Disulfide bond</keyword>
<sequence length="394" mass="44087">MKMSKSSRRYRAAAISDIGALGCCEQVLMSRVRLLMLCLFAVLTIAMILGFYLANDTIDSNIQVYVADLTRDKLYHKPGKPTAAQIRRLVSQVNQGRLLYSHLRRILVERLPGSKGSERVRKHILSQLSSLSAGWSLDVDSFTSPTPHGQTRFSNILAVLDPDIPRRLLLACHYDSKALPAAPGGPRKVFLGASDSAIPCAMILELVTALDVHLRMMKDQRSQVTLQLVFFDGEEAFEEWTPTDSLYGSRHLAELMSQTPHPPGSPHTTLLQAVDLLVLLDLIGAPDPVFVNHFDSTARWFDRLVLAEKKLHNLGLLSSHPVEQSYFRKDAHPAPVEDDHTPFLQRGVPVLHMIATPFPSFWHTLEDTEQKMNAATVENLTKILVVFLAEYLRL</sequence>
<evidence type="ECO:0000256" key="10">
    <source>
        <dbReference type="ARBA" id="ARBA00023157"/>
    </source>
</evidence>
<dbReference type="PANTHER" id="PTHR12283">
    <property type="entry name" value="GLUTAMINYL-PEPTIDE CYCLOTRANSFERASE"/>
    <property type="match status" value="1"/>
</dbReference>
<comment type="subcellular location">
    <subcellularLocation>
        <location evidence="2">Secreted</location>
    </subcellularLocation>
</comment>
<dbReference type="CDD" id="cd03880">
    <property type="entry name" value="M28_QC_like"/>
    <property type="match status" value="1"/>
</dbReference>
<evidence type="ECO:0000256" key="12">
    <source>
        <dbReference type="ARBA" id="ARBA00033159"/>
    </source>
</evidence>
<dbReference type="InterPro" id="IPR037457">
    <property type="entry name" value="M28_QC"/>
</dbReference>
<evidence type="ECO:0000256" key="4">
    <source>
        <dbReference type="ARBA" id="ARBA00012012"/>
    </source>
</evidence>
<dbReference type="PANTHER" id="PTHR12283:SF3">
    <property type="entry name" value="GLUTAMINYL-PEPTIDE CYCLOTRANSFERASE-LIKE PROTEIN"/>
    <property type="match status" value="1"/>
</dbReference>
<evidence type="ECO:0000256" key="7">
    <source>
        <dbReference type="ARBA" id="ARBA00022679"/>
    </source>
</evidence>
<evidence type="ECO:0000256" key="8">
    <source>
        <dbReference type="ARBA" id="ARBA00022723"/>
    </source>
</evidence>
<reference evidence="16" key="1">
    <citation type="journal article" date="2023" name="Science">
        <title>Genome structures resolve the early diversification of teleost fishes.</title>
        <authorList>
            <person name="Parey E."/>
            <person name="Louis A."/>
            <person name="Montfort J."/>
            <person name="Bouchez O."/>
            <person name="Roques C."/>
            <person name="Iampietro C."/>
            <person name="Lluch J."/>
            <person name="Castinel A."/>
            <person name="Donnadieu C."/>
            <person name="Desvignes T."/>
            <person name="Floi Bucao C."/>
            <person name="Jouanno E."/>
            <person name="Wen M."/>
            <person name="Mejri S."/>
            <person name="Dirks R."/>
            <person name="Jansen H."/>
            <person name="Henkel C."/>
            <person name="Chen W.J."/>
            <person name="Zahm M."/>
            <person name="Cabau C."/>
            <person name="Klopp C."/>
            <person name="Thompson A.W."/>
            <person name="Robinson-Rechavi M."/>
            <person name="Braasch I."/>
            <person name="Lecointre G."/>
            <person name="Bobe J."/>
            <person name="Postlethwait J.H."/>
            <person name="Berthelot C."/>
            <person name="Roest Crollius H."/>
            <person name="Guiguen Y."/>
        </authorList>
    </citation>
    <scope>NUCLEOTIDE SEQUENCE</scope>
    <source>
        <strain evidence="16">NC1722</strain>
    </source>
</reference>
<keyword evidence="9" id="KW-0862">Zinc</keyword>
<dbReference type="InterPro" id="IPR040234">
    <property type="entry name" value="QC/QCL"/>
</dbReference>
<keyword evidence="14" id="KW-0472">Membrane</keyword>
<evidence type="ECO:0000256" key="3">
    <source>
        <dbReference type="ARBA" id="ARBA00006014"/>
    </source>
</evidence>
<keyword evidence="7" id="KW-0808">Transferase</keyword>
<accession>A0AAD7SNK5</accession>
<proteinExistence type="inferred from homology"/>
<evidence type="ECO:0000256" key="11">
    <source>
        <dbReference type="ARBA" id="ARBA00023315"/>
    </source>
</evidence>
<comment type="catalytic activity">
    <reaction evidence="1">
        <text>N-terminal L-glutaminyl-[peptide] = N-terminal 5-oxo-L-prolyl-[peptide] + NH4(+)</text>
        <dbReference type="Rhea" id="RHEA:23652"/>
        <dbReference type="Rhea" id="RHEA-COMP:11736"/>
        <dbReference type="Rhea" id="RHEA-COMP:11846"/>
        <dbReference type="ChEBI" id="CHEBI:28938"/>
        <dbReference type="ChEBI" id="CHEBI:64722"/>
        <dbReference type="ChEBI" id="CHEBI:87215"/>
        <dbReference type="EC" id="2.3.2.5"/>
    </reaction>
</comment>
<name>A0AAD7SNK5_9TELE</name>
<evidence type="ECO:0000256" key="2">
    <source>
        <dbReference type="ARBA" id="ARBA00004613"/>
    </source>
</evidence>
<dbReference type="Gene3D" id="3.40.630.10">
    <property type="entry name" value="Zn peptidases"/>
    <property type="match status" value="1"/>
</dbReference>